<dbReference type="PROSITE" id="PS50108">
    <property type="entry name" value="CRIB"/>
    <property type="match status" value="1"/>
</dbReference>
<dbReference type="Pfam" id="PF00786">
    <property type="entry name" value="PBD"/>
    <property type="match status" value="1"/>
</dbReference>
<dbReference type="GO" id="GO:0030838">
    <property type="term" value="P:positive regulation of actin filament polymerization"/>
    <property type="evidence" value="ECO:0007669"/>
    <property type="project" value="TreeGrafter"/>
</dbReference>
<reference evidence="5" key="2">
    <citation type="submission" date="2025-09" db="UniProtKB">
        <authorList>
            <consortium name="Ensembl"/>
        </authorList>
    </citation>
    <scope>IDENTIFICATION</scope>
</reference>
<dbReference type="Proteomes" id="UP000694388">
    <property type="component" value="Unplaced"/>
</dbReference>
<dbReference type="CDD" id="cd00132">
    <property type="entry name" value="CRIB"/>
    <property type="match status" value="1"/>
</dbReference>
<dbReference type="GeneTree" id="ENSGT00940000162969"/>
<dbReference type="InterPro" id="IPR051296">
    <property type="entry name" value="Cdc42_Effector_BORG/CEP"/>
</dbReference>
<protein>
    <recommendedName>
        <fullName evidence="4">CRIB domain-containing protein</fullName>
    </recommendedName>
</protein>
<evidence type="ECO:0000313" key="5">
    <source>
        <dbReference type="Ensembl" id="ENSEBUP00000022797.1"/>
    </source>
</evidence>
<accession>A0A8C4R2M2</accession>
<dbReference type="Ensembl" id="ENSEBUT00000023373.1">
    <property type="protein sequence ID" value="ENSEBUP00000022797.1"/>
    <property type="gene ID" value="ENSEBUG00000014047.1"/>
</dbReference>
<evidence type="ECO:0000313" key="6">
    <source>
        <dbReference type="Proteomes" id="UP000694388"/>
    </source>
</evidence>
<feature type="compositionally biased region" description="Basic and acidic residues" evidence="3">
    <location>
        <begin position="73"/>
        <end position="83"/>
    </location>
</feature>
<dbReference type="GO" id="GO:0012505">
    <property type="term" value="C:endomembrane system"/>
    <property type="evidence" value="ECO:0007669"/>
    <property type="project" value="UniProtKB-SubCell"/>
</dbReference>
<feature type="compositionally biased region" description="Low complexity" evidence="3">
    <location>
        <begin position="113"/>
        <end position="124"/>
    </location>
</feature>
<name>A0A8C4R2M2_EPTBU</name>
<dbReference type="GO" id="GO:0005737">
    <property type="term" value="C:cytoplasm"/>
    <property type="evidence" value="ECO:0007669"/>
    <property type="project" value="TreeGrafter"/>
</dbReference>
<dbReference type="GO" id="GO:0007266">
    <property type="term" value="P:Rho protein signal transduction"/>
    <property type="evidence" value="ECO:0007669"/>
    <property type="project" value="TreeGrafter"/>
</dbReference>
<reference evidence="5" key="1">
    <citation type="submission" date="2025-08" db="UniProtKB">
        <authorList>
            <consortium name="Ensembl"/>
        </authorList>
    </citation>
    <scope>IDENTIFICATION</scope>
</reference>
<dbReference type="InterPro" id="IPR000095">
    <property type="entry name" value="CRIB_dom"/>
</dbReference>
<dbReference type="GO" id="GO:0008360">
    <property type="term" value="P:regulation of cell shape"/>
    <property type="evidence" value="ECO:0007669"/>
    <property type="project" value="TreeGrafter"/>
</dbReference>
<dbReference type="PANTHER" id="PTHR15344:SF12">
    <property type="entry name" value="CRIB DOMAIN-CONTAINING PROTEIN"/>
    <property type="match status" value="1"/>
</dbReference>
<evidence type="ECO:0000259" key="4">
    <source>
        <dbReference type="PROSITE" id="PS50108"/>
    </source>
</evidence>
<dbReference type="GO" id="GO:0031267">
    <property type="term" value="F:small GTPase binding"/>
    <property type="evidence" value="ECO:0007669"/>
    <property type="project" value="TreeGrafter"/>
</dbReference>
<organism evidence="5 6">
    <name type="scientific">Eptatretus burgeri</name>
    <name type="common">Inshore hagfish</name>
    <dbReference type="NCBI Taxonomy" id="7764"/>
    <lineage>
        <taxon>Eukaryota</taxon>
        <taxon>Metazoa</taxon>
        <taxon>Chordata</taxon>
        <taxon>Craniata</taxon>
        <taxon>Vertebrata</taxon>
        <taxon>Cyclostomata</taxon>
        <taxon>Myxini</taxon>
        <taxon>Myxiniformes</taxon>
        <taxon>Myxinidae</taxon>
        <taxon>Eptatretinae</taxon>
        <taxon>Eptatretus</taxon>
    </lineage>
</organism>
<evidence type="ECO:0000256" key="1">
    <source>
        <dbReference type="ARBA" id="ARBA00004184"/>
    </source>
</evidence>
<comment type="similarity">
    <text evidence="2">Belongs to the BORG/CEP family.</text>
</comment>
<dbReference type="InterPro" id="IPR029273">
    <property type="entry name" value="Cdc42_effect-like"/>
</dbReference>
<sequence>FFIPRGDRGAAMPMSKPAETRVIKRTRGHRTELTPDMISAPLGDFRHTMHVGRGGDAFGDTSFLQQRPFIPSRDQDPGDDGDRGALGVLGRTLRRSKRSISLGRLRGAKGRRASPPSQGSPSQPVVWNRVSHLFSSPVSGRVAEDRPPAISAPLESDRRAVDPDWCVDASRALQHAESMVSFHVDLGPSMLSDVLGVLETPVLDHREPSSPQKTLLDARSSCSSSSSVVTLDGPAGSLTSPWMEVSMLPRNVVLKNHLMNVAFGYYLHHQRWKRLFSPVLGFFCLCAGFLNKLWTDLDETWWTRVCDEAELIQFWWISRYDN</sequence>
<evidence type="ECO:0000256" key="3">
    <source>
        <dbReference type="SAM" id="MobiDB-lite"/>
    </source>
</evidence>
<evidence type="ECO:0000256" key="2">
    <source>
        <dbReference type="ARBA" id="ARBA00010770"/>
    </source>
</evidence>
<dbReference type="PANTHER" id="PTHR15344">
    <property type="entry name" value="CDC42 EFFECTOR PROTEIN BORG"/>
    <property type="match status" value="1"/>
</dbReference>
<comment type="subcellular location">
    <subcellularLocation>
        <location evidence="1">Endomembrane system</location>
        <topology evidence="1">Peripheral membrane protein</topology>
    </subcellularLocation>
</comment>
<dbReference type="GO" id="GO:0031274">
    <property type="term" value="P:positive regulation of pseudopodium assembly"/>
    <property type="evidence" value="ECO:0007669"/>
    <property type="project" value="TreeGrafter"/>
</dbReference>
<proteinExistence type="inferred from homology"/>
<dbReference type="AlphaFoldDB" id="A0A8C4R2M2"/>
<dbReference type="GO" id="GO:0005856">
    <property type="term" value="C:cytoskeleton"/>
    <property type="evidence" value="ECO:0007669"/>
    <property type="project" value="TreeGrafter"/>
</dbReference>
<keyword evidence="6" id="KW-1185">Reference proteome</keyword>
<feature type="domain" description="CRIB" evidence="4">
    <location>
        <begin position="38"/>
        <end position="52"/>
    </location>
</feature>
<feature type="region of interest" description="Disordered" evidence="3">
    <location>
        <begin position="68"/>
        <end position="125"/>
    </location>
</feature>
<dbReference type="SMART" id="SM00285">
    <property type="entry name" value="PBD"/>
    <property type="match status" value="1"/>
</dbReference>
<dbReference type="Pfam" id="PF14957">
    <property type="entry name" value="BORG_CEP"/>
    <property type="match status" value="1"/>
</dbReference>
<dbReference type="GO" id="GO:0005886">
    <property type="term" value="C:plasma membrane"/>
    <property type="evidence" value="ECO:0007669"/>
    <property type="project" value="TreeGrafter"/>
</dbReference>